<sequence>MRSAKNHGGKGKHRCRSNRGGERRVRLPRAPRWGEADSDPGVVARACGRSRDGQGASGTELEMCPSRPHLRGSLRPLHCASQLADSECVSRAGKRTEGKGMGGGANRQRMTYNHSTVAQIKKQRHRQHPRGAYAPPEDLVRLLRQATLDAAIIGGGAVSSALAGPADAPSPPVATELRRSHSMSGAMRSLSWSIRRHFSGSSMSSGEEVAPRVSREDSFSDLAAKSPSCLASIGEELLTKDITPSQAVERVSCRGPGAPVRSMSAAVASVRAAMSMASGFSADTELDTVARHLSVQTVSTLRQAEMEAAPSFSRNPFFSHISGEGASKENGDEGTAHAVSTARDSESNDDPRAEPGRAEEQSSDREPPGDAEAEMCCSELAAVENDTAPNAREELHDGHHADRATVAARREAADRSELAFASLHARHVKSKSPRCKSMSSEEFEKICIESKKMSASILAPDATRAVVHSTSNSKCYQPQRPAHFPSLYRAGSL</sequence>
<organism evidence="2 3">
    <name type="scientific">Cymbomonas tetramitiformis</name>
    <dbReference type="NCBI Taxonomy" id="36881"/>
    <lineage>
        <taxon>Eukaryota</taxon>
        <taxon>Viridiplantae</taxon>
        <taxon>Chlorophyta</taxon>
        <taxon>Pyramimonadophyceae</taxon>
        <taxon>Pyramimonadales</taxon>
        <taxon>Pyramimonadaceae</taxon>
        <taxon>Cymbomonas</taxon>
    </lineage>
</organism>
<feature type="region of interest" description="Disordered" evidence="1">
    <location>
        <begin position="314"/>
        <end position="372"/>
    </location>
</feature>
<feature type="region of interest" description="Disordered" evidence="1">
    <location>
        <begin position="1"/>
        <end position="63"/>
    </location>
</feature>
<comment type="caution">
    <text evidence="2">The sequence shown here is derived from an EMBL/GenBank/DDBJ whole genome shotgun (WGS) entry which is preliminary data.</text>
</comment>
<accession>A0AAE0KSH2</accession>
<dbReference type="Proteomes" id="UP001190700">
    <property type="component" value="Unassembled WGS sequence"/>
</dbReference>
<feature type="compositionally biased region" description="Basic and acidic residues" evidence="1">
    <location>
        <begin position="343"/>
        <end position="368"/>
    </location>
</feature>
<feature type="compositionally biased region" description="Basic and acidic residues" evidence="1">
    <location>
        <begin position="326"/>
        <end position="335"/>
    </location>
</feature>
<protein>
    <submittedName>
        <fullName evidence="2">Uncharacterized protein</fullName>
    </submittedName>
</protein>
<dbReference type="EMBL" id="LGRX02019012">
    <property type="protein sequence ID" value="KAK3259083.1"/>
    <property type="molecule type" value="Genomic_DNA"/>
</dbReference>
<keyword evidence="3" id="KW-1185">Reference proteome</keyword>
<gene>
    <name evidence="2" type="ORF">CYMTET_31907</name>
</gene>
<name>A0AAE0KSH2_9CHLO</name>
<proteinExistence type="predicted"/>
<feature type="compositionally biased region" description="Basic residues" evidence="1">
    <location>
        <begin position="1"/>
        <end position="17"/>
    </location>
</feature>
<dbReference type="AlphaFoldDB" id="A0AAE0KSH2"/>
<evidence type="ECO:0000256" key="1">
    <source>
        <dbReference type="SAM" id="MobiDB-lite"/>
    </source>
</evidence>
<evidence type="ECO:0000313" key="2">
    <source>
        <dbReference type="EMBL" id="KAK3259083.1"/>
    </source>
</evidence>
<evidence type="ECO:0000313" key="3">
    <source>
        <dbReference type="Proteomes" id="UP001190700"/>
    </source>
</evidence>
<reference evidence="2 3" key="1">
    <citation type="journal article" date="2015" name="Genome Biol. Evol.">
        <title>Comparative Genomics of a Bacterivorous Green Alga Reveals Evolutionary Causalities and Consequences of Phago-Mixotrophic Mode of Nutrition.</title>
        <authorList>
            <person name="Burns J.A."/>
            <person name="Paasch A."/>
            <person name="Narechania A."/>
            <person name="Kim E."/>
        </authorList>
    </citation>
    <scope>NUCLEOTIDE SEQUENCE [LARGE SCALE GENOMIC DNA]</scope>
    <source>
        <strain evidence="2 3">PLY_AMNH</strain>
    </source>
</reference>